<evidence type="ECO:0000256" key="5">
    <source>
        <dbReference type="ARBA" id="ARBA00049957"/>
    </source>
</evidence>
<dbReference type="SMART" id="SM00475">
    <property type="entry name" value="53EXOc"/>
    <property type="match status" value="1"/>
</dbReference>
<dbReference type="Pfam" id="PF01367">
    <property type="entry name" value="5_3_exonuc"/>
    <property type="match status" value="1"/>
</dbReference>
<dbReference type="PANTHER" id="PTHR42646:SF2">
    <property type="entry name" value="5'-3' EXONUCLEASE FAMILY PROTEIN"/>
    <property type="match status" value="1"/>
</dbReference>
<accession>A0ABW8ART4</accession>
<dbReference type="Gene3D" id="3.40.50.1010">
    <property type="entry name" value="5'-nuclease"/>
    <property type="match status" value="1"/>
</dbReference>
<evidence type="ECO:0000313" key="9">
    <source>
        <dbReference type="Proteomes" id="UP001612915"/>
    </source>
</evidence>
<dbReference type="InterPro" id="IPR020046">
    <property type="entry name" value="5-3_exonucl_a-hlix_arch_N"/>
</dbReference>
<keyword evidence="2" id="KW-0378">Hydrolase</keyword>
<evidence type="ECO:0000256" key="1">
    <source>
        <dbReference type="ARBA" id="ARBA00022722"/>
    </source>
</evidence>
<dbReference type="SMART" id="SM00279">
    <property type="entry name" value="HhH2"/>
    <property type="match status" value="1"/>
</dbReference>
<dbReference type="GO" id="GO:0004527">
    <property type="term" value="F:exonuclease activity"/>
    <property type="evidence" value="ECO:0007669"/>
    <property type="project" value="UniProtKB-KW"/>
</dbReference>
<dbReference type="CDD" id="cd09898">
    <property type="entry name" value="H3TH_53EXO"/>
    <property type="match status" value="1"/>
</dbReference>
<comment type="caution">
    <text evidence="8">The sequence shown here is derived from an EMBL/GenBank/DDBJ whole genome shotgun (WGS) entry which is preliminary data.</text>
</comment>
<evidence type="ECO:0000259" key="7">
    <source>
        <dbReference type="SMART" id="SM00475"/>
    </source>
</evidence>
<evidence type="ECO:0000256" key="6">
    <source>
        <dbReference type="ARBA" id="ARBA00050026"/>
    </source>
</evidence>
<dbReference type="InterPro" id="IPR020045">
    <property type="entry name" value="DNA_polI_H3TH"/>
</dbReference>
<feature type="domain" description="5'-3' exonuclease" evidence="7">
    <location>
        <begin position="1"/>
        <end position="274"/>
    </location>
</feature>
<name>A0ABW8ART4_9ACTN</name>
<keyword evidence="4" id="KW-0238">DNA-binding</keyword>
<proteinExistence type="predicted"/>
<protein>
    <recommendedName>
        <fullName evidence="6">5'-3' exonuclease</fullName>
    </recommendedName>
</protein>
<dbReference type="InterPro" id="IPR036279">
    <property type="entry name" value="5-3_exonuclease_C_sf"/>
</dbReference>
<sequence>MLLDSASLYFRSFYGVKGEVVSPQGEPVNAVRGFLDTIAYLVSTRRPARLVCCWDEDWRPAFRVAAIPSYKAHRATFPGGDVELVPDELAPQIPVIVEALELLGLCRTGAAGYEADDVIGTLVAQEVTAGRSPVEVVTGDRDMFQVVDDAAGVTVVYVGKGVRNAEVVDQAWLRAKYGVPDGRGYADLAVLRGDPSDGLPGVAGIGEKTGAGLLSRFGDLDGLLAAVADPATDLSPAQRRKLVEAADYLAVAPAVVRVAPDAPVEATLDDDTLPDTPPDHTALVAFAERWGLNSSVTRVVQALGR</sequence>
<reference evidence="8 9" key="1">
    <citation type="submission" date="2024-10" db="EMBL/GenBank/DDBJ databases">
        <title>The Natural Products Discovery Center: Release of the First 8490 Sequenced Strains for Exploring Actinobacteria Biosynthetic Diversity.</title>
        <authorList>
            <person name="Kalkreuter E."/>
            <person name="Kautsar S.A."/>
            <person name="Yang D."/>
            <person name="Bader C.D."/>
            <person name="Teijaro C.N."/>
            <person name="Fluegel L."/>
            <person name="Davis C.M."/>
            <person name="Simpson J.R."/>
            <person name="Lauterbach L."/>
            <person name="Steele A.D."/>
            <person name="Gui C."/>
            <person name="Meng S."/>
            <person name="Li G."/>
            <person name="Viehrig K."/>
            <person name="Ye F."/>
            <person name="Su P."/>
            <person name="Kiefer A.F."/>
            <person name="Nichols A."/>
            <person name="Cepeda A.J."/>
            <person name="Yan W."/>
            <person name="Fan B."/>
            <person name="Jiang Y."/>
            <person name="Adhikari A."/>
            <person name="Zheng C.-J."/>
            <person name="Schuster L."/>
            <person name="Cowan T.M."/>
            <person name="Smanski M.J."/>
            <person name="Chevrette M.G."/>
            <person name="De Carvalho L.P.S."/>
            <person name="Shen B."/>
        </authorList>
    </citation>
    <scope>NUCLEOTIDE SEQUENCE [LARGE SCALE GENOMIC DNA]</scope>
    <source>
        <strain evidence="8 9">NPDC049639</strain>
    </source>
</reference>
<evidence type="ECO:0000313" key="8">
    <source>
        <dbReference type="EMBL" id="MFI7589099.1"/>
    </source>
</evidence>
<evidence type="ECO:0000256" key="3">
    <source>
        <dbReference type="ARBA" id="ARBA00022839"/>
    </source>
</evidence>
<keyword evidence="9" id="KW-1185">Reference proteome</keyword>
<evidence type="ECO:0000256" key="2">
    <source>
        <dbReference type="ARBA" id="ARBA00022801"/>
    </source>
</evidence>
<comment type="function">
    <text evidence="5">5'-3' exonuclease acting preferentially on double-stranded DNA.</text>
</comment>
<dbReference type="InterPro" id="IPR029060">
    <property type="entry name" value="PIN-like_dom_sf"/>
</dbReference>
<dbReference type="Proteomes" id="UP001612915">
    <property type="component" value="Unassembled WGS sequence"/>
</dbReference>
<dbReference type="RefSeq" id="WP_398283626.1">
    <property type="nucleotide sequence ID" value="NZ_JBITLV010000006.1"/>
</dbReference>
<dbReference type="CDD" id="cd09859">
    <property type="entry name" value="PIN_53EXO"/>
    <property type="match status" value="1"/>
</dbReference>
<gene>
    <name evidence="8" type="ORF">ACIB24_18710</name>
</gene>
<dbReference type="PANTHER" id="PTHR42646">
    <property type="entry name" value="FLAP ENDONUCLEASE XNI"/>
    <property type="match status" value="1"/>
</dbReference>
<keyword evidence="1" id="KW-0540">Nuclease</keyword>
<dbReference type="InterPro" id="IPR008918">
    <property type="entry name" value="HhH2"/>
</dbReference>
<dbReference type="InterPro" id="IPR002421">
    <property type="entry name" value="5-3_exonuclease"/>
</dbReference>
<dbReference type="Pfam" id="PF02739">
    <property type="entry name" value="5_3_exonuc_N"/>
    <property type="match status" value="1"/>
</dbReference>
<evidence type="ECO:0000256" key="4">
    <source>
        <dbReference type="ARBA" id="ARBA00023125"/>
    </source>
</evidence>
<dbReference type="InterPro" id="IPR038969">
    <property type="entry name" value="FEN"/>
</dbReference>
<keyword evidence="3 8" id="KW-0269">Exonuclease</keyword>
<organism evidence="8 9">
    <name type="scientific">Spongisporangium articulatum</name>
    <dbReference type="NCBI Taxonomy" id="3362603"/>
    <lineage>
        <taxon>Bacteria</taxon>
        <taxon>Bacillati</taxon>
        <taxon>Actinomycetota</taxon>
        <taxon>Actinomycetes</taxon>
        <taxon>Kineosporiales</taxon>
        <taxon>Kineosporiaceae</taxon>
        <taxon>Spongisporangium</taxon>
    </lineage>
</organism>
<dbReference type="SUPFAM" id="SSF47807">
    <property type="entry name" value="5' to 3' exonuclease, C-terminal subdomain"/>
    <property type="match status" value="1"/>
</dbReference>
<dbReference type="EMBL" id="JBITLV010000006">
    <property type="protein sequence ID" value="MFI7589099.1"/>
    <property type="molecule type" value="Genomic_DNA"/>
</dbReference>
<dbReference type="SUPFAM" id="SSF88723">
    <property type="entry name" value="PIN domain-like"/>
    <property type="match status" value="1"/>
</dbReference>
<dbReference type="Gene3D" id="1.10.150.20">
    <property type="entry name" value="5' to 3' exonuclease, C-terminal subdomain"/>
    <property type="match status" value="1"/>
</dbReference>